<dbReference type="OrthoDB" id="1715058at2"/>
<dbReference type="KEGG" id="tab:CIG75_07800"/>
<dbReference type="Proteomes" id="UP000214688">
    <property type="component" value="Chromosome"/>
</dbReference>
<protein>
    <recommendedName>
        <fullName evidence="2">GerMN domain-containing protein</fullName>
    </recommendedName>
</protein>
<feature type="domain" description="GerMN" evidence="2">
    <location>
        <begin position="229"/>
        <end position="313"/>
    </location>
</feature>
<evidence type="ECO:0000259" key="2">
    <source>
        <dbReference type="SMART" id="SM00909"/>
    </source>
</evidence>
<dbReference type="RefSeq" id="WP_094236143.1">
    <property type="nucleotide sequence ID" value="NZ_CP022657.1"/>
</dbReference>
<keyword evidence="4" id="KW-1185">Reference proteome</keyword>
<feature type="signal peptide" evidence="1">
    <location>
        <begin position="1"/>
        <end position="25"/>
    </location>
</feature>
<feature type="domain" description="GerMN" evidence="2">
    <location>
        <begin position="74"/>
        <end position="166"/>
    </location>
</feature>
<reference evidence="3 4" key="1">
    <citation type="journal article" date="2015" name="Int. J. Syst. Evol. Microbiol.">
        <title>Tumebacillus algifaecis sp. nov., isolated from decomposing algal scum.</title>
        <authorList>
            <person name="Wu Y.F."/>
            <person name="Zhang B."/>
            <person name="Xing P."/>
            <person name="Wu Q.L."/>
            <person name="Liu S.J."/>
        </authorList>
    </citation>
    <scope>NUCLEOTIDE SEQUENCE [LARGE SCALE GENOMIC DNA]</scope>
    <source>
        <strain evidence="3 4">THMBR28</strain>
    </source>
</reference>
<name>A0A223D0J6_9BACL</name>
<dbReference type="EMBL" id="CP022657">
    <property type="protein sequence ID" value="ASS74894.1"/>
    <property type="molecule type" value="Genomic_DNA"/>
</dbReference>
<dbReference type="PROSITE" id="PS51257">
    <property type="entry name" value="PROKAR_LIPOPROTEIN"/>
    <property type="match status" value="1"/>
</dbReference>
<dbReference type="Pfam" id="PF10646">
    <property type="entry name" value="Germane"/>
    <property type="match status" value="2"/>
</dbReference>
<dbReference type="AlphaFoldDB" id="A0A223D0J6"/>
<dbReference type="InterPro" id="IPR019606">
    <property type="entry name" value="GerMN"/>
</dbReference>
<organism evidence="3 4">
    <name type="scientific">Tumebacillus algifaecis</name>
    <dbReference type="NCBI Taxonomy" id="1214604"/>
    <lineage>
        <taxon>Bacteria</taxon>
        <taxon>Bacillati</taxon>
        <taxon>Bacillota</taxon>
        <taxon>Bacilli</taxon>
        <taxon>Bacillales</taxon>
        <taxon>Alicyclobacillaceae</taxon>
        <taxon>Tumebacillus</taxon>
    </lineage>
</organism>
<feature type="chain" id="PRO_5012036195" description="GerMN domain-containing protein" evidence="1">
    <location>
        <begin position="26"/>
        <end position="331"/>
    </location>
</feature>
<gene>
    <name evidence="3" type="ORF">CIG75_07800</name>
</gene>
<sequence length="331" mass="35120">MRTRTKWAVVGVLAVTIAAATGCSATPEKTSSKGAAQQTGQQVETLMPTTVYVADQNGFVIPFNIKMEQTKQVAQATLQHMIAGGVGEASLVGTGFRNLLPEGSQIRGISVNDGVAKVDFTKEVNALKNGEDEQAMVDAVVWSLTGLENINKVQFMVEGHIQNTLKNGTPVGDPISRANGINLQMTSNLSPSQTTALTLYFEGKSNDANFAYLVPVTRMVPKQAEQNMIELTMAELAKGPNTAALEPVISPDLKLSKSDVKDKVATLDFASELAAKGVNPNRLVNTIALSVAANAAVDKVKFTVGEKAPTSDGLDLSQPVLIPQTINEQKL</sequence>
<accession>A0A223D0J6</accession>
<evidence type="ECO:0000313" key="3">
    <source>
        <dbReference type="EMBL" id="ASS74894.1"/>
    </source>
</evidence>
<evidence type="ECO:0000256" key="1">
    <source>
        <dbReference type="SAM" id="SignalP"/>
    </source>
</evidence>
<dbReference type="SMART" id="SM00909">
    <property type="entry name" value="Germane"/>
    <property type="match status" value="2"/>
</dbReference>
<keyword evidence="1" id="KW-0732">Signal</keyword>
<evidence type="ECO:0000313" key="4">
    <source>
        <dbReference type="Proteomes" id="UP000214688"/>
    </source>
</evidence>
<proteinExistence type="predicted"/>